<comment type="caution">
    <text evidence="1">The sequence shown here is derived from an EMBL/GenBank/DDBJ whole genome shotgun (WGS) entry which is preliminary data.</text>
</comment>
<organism evidence="1 2">
    <name type="scientific">Heliomicrobium gestii</name>
    <name type="common">Heliobacterium gestii</name>
    <dbReference type="NCBI Taxonomy" id="2699"/>
    <lineage>
        <taxon>Bacteria</taxon>
        <taxon>Bacillati</taxon>
        <taxon>Bacillota</taxon>
        <taxon>Clostridia</taxon>
        <taxon>Eubacteriales</taxon>
        <taxon>Heliobacteriaceae</taxon>
        <taxon>Heliomicrobium</taxon>
    </lineage>
</organism>
<dbReference type="OrthoDB" id="72206at2"/>
<evidence type="ECO:0000313" key="1">
    <source>
        <dbReference type="EMBL" id="MZP43688.1"/>
    </source>
</evidence>
<dbReference type="AlphaFoldDB" id="A0A845LBY4"/>
<gene>
    <name evidence="1" type="ORF">GTO89_11610</name>
</gene>
<sequence>MAYKVTCPSCGNRTFRSKGGYCQCSQCNLVGWEWNRSPDGETEEAGLTCPDCGYNDFRRVVTVDFRFSLYRCSACMYTLMKPSE</sequence>
<accession>A0A845LBY4</accession>
<keyword evidence="2" id="KW-1185">Reference proteome</keyword>
<dbReference type="Proteomes" id="UP000471031">
    <property type="component" value="Unassembled WGS sequence"/>
</dbReference>
<dbReference type="EMBL" id="WXEX01000009">
    <property type="protein sequence ID" value="MZP43688.1"/>
    <property type="molecule type" value="Genomic_DNA"/>
</dbReference>
<proteinExistence type="predicted"/>
<evidence type="ECO:0000313" key="2">
    <source>
        <dbReference type="Proteomes" id="UP000471031"/>
    </source>
</evidence>
<name>A0A845LBY4_HELGE</name>
<reference evidence="1 2" key="1">
    <citation type="submission" date="2020-01" db="EMBL/GenBank/DDBJ databases">
        <title>Whole genome sequence of Heliobacterium gestii DSM 11169.</title>
        <authorList>
            <person name="Kyndt J.A."/>
            <person name="Meyer T.E."/>
        </authorList>
    </citation>
    <scope>NUCLEOTIDE SEQUENCE [LARGE SCALE GENOMIC DNA]</scope>
    <source>
        <strain evidence="1 2">DSM 11169</strain>
    </source>
</reference>
<dbReference type="RefSeq" id="WP_161262256.1">
    <property type="nucleotide sequence ID" value="NZ_JAFBDC010000009.1"/>
</dbReference>
<protein>
    <submittedName>
        <fullName evidence="1">Uncharacterized protein</fullName>
    </submittedName>
</protein>